<accession>A0ABS3RWN9</accession>
<feature type="compositionally biased region" description="Basic and acidic residues" evidence="1">
    <location>
        <begin position="32"/>
        <end position="42"/>
    </location>
</feature>
<protein>
    <submittedName>
        <fullName evidence="2">Uncharacterized protein</fullName>
    </submittedName>
</protein>
<comment type="caution">
    <text evidence="2">The sequence shown here is derived from an EMBL/GenBank/DDBJ whole genome shotgun (WGS) entry which is preliminary data.</text>
</comment>
<proteinExistence type="predicted"/>
<organism evidence="2 3">
    <name type="scientific">Actinomadura violacea</name>
    <dbReference type="NCBI Taxonomy" id="2819934"/>
    <lineage>
        <taxon>Bacteria</taxon>
        <taxon>Bacillati</taxon>
        <taxon>Actinomycetota</taxon>
        <taxon>Actinomycetes</taxon>
        <taxon>Streptosporangiales</taxon>
        <taxon>Thermomonosporaceae</taxon>
        <taxon>Actinomadura</taxon>
    </lineage>
</organism>
<feature type="compositionally biased region" description="Basic and acidic residues" evidence="1">
    <location>
        <begin position="49"/>
        <end position="67"/>
    </location>
</feature>
<evidence type="ECO:0000313" key="3">
    <source>
        <dbReference type="Proteomes" id="UP000680206"/>
    </source>
</evidence>
<name>A0ABS3RWN9_9ACTN</name>
<sequence length="238" mass="26043">MPISDEVRRRLEAMAGRGIKPGEPPPEAPPDDPDKPRLRPGDEDASPEELEKRLGFRERARREDERFRRATDSEYWLALCFRDPEDPARFCKAARITLHGHYIHGPDLAAAVGKTAVQNARDRAKALLSSRALTGTDGESVTDRLTSTLPPDPLAGLTGTGGFERECAEELAALASAFTAPPDPHPANVLDSPHWIVVVFPHREAKDAFLADTGLDVLGDKYLDGHQAASTMKIRLGK</sequence>
<evidence type="ECO:0000256" key="1">
    <source>
        <dbReference type="SAM" id="MobiDB-lite"/>
    </source>
</evidence>
<keyword evidence="3" id="KW-1185">Reference proteome</keyword>
<reference evidence="2 3" key="1">
    <citation type="submission" date="2021-03" db="EMBL/GenBank/DDBJ databases">
        <title>Actinomadura violae sp. nov., isolated from lichen in Thailand.</title>
        <authorList>
            <person name="Kanchanasin P."/>
            <person name="Saeng-In P."/>
            <person name="Phongsopitanun W."/>
            <person name="Yuki M."/>
            <person name="Kudo T."/>
            <person name="Ohkuma M."/>
            <person name="Tanasupawat S."/>
        </authorList>
    </citation>
    <scope>NUCLEOTIDE SEQUENCE [LARGE SCALE GENOMIC DNA]</scope>
    <source>
        <strain evidence="2 3">LCR2-06</strain>
    </source>
</reference>
<dbReference type="EMBL" id="JAGEPF010000016">
    <property type="protein sequence ID" value="MBO2461165.1"/>
    <property type="molecule type" value="Genomic_DNA"/>
</dbReference>
<dbReference type="RefSeq" id="WP_208244526.1">
    <property type="nucleotide sequence ID" value="NZ_JAGEPF010000016.1"/>
</dbReference>
<dbReference type="Proteomes" id="UP000680206">
    <property type="component" value="Unassembled WGS sequence"/>
</dbReference>
<gene>
    <name evidence="2" type="ORF">J4709_26630</name>
</gene>
<feature type="region of interest" description="Disordered" evidence="1">
    <location>
        <begin position="14"/>
        <end position="67"/>
    </location>
</feature>
<evidence type="ECO:0000313" key="2">
    <source>
        <dbReference type="EMBL" id="MBO2461165.1"/>
    </source>
</evidence>